<organism evidence="2">
    <name type="scientific">Flexilinea flocculi</name>
    <dbReference type="NCBI Taxonomy" id="1678840"/>
    <lineage>
        <taxon>Bacteria</taxon>
        <taxon>Bacillati</taxon>
        <taxon>Chloroflexota</taxon>
        <taxon>Anaerolineae</taxon>
        <taxon>Anaerolineales</taxon>
        <taxon>Anaerolineaceae</taxon>
        <taxon>Flexilinea</taxon>
    </lineage>
</organism>
<protein>
    <submittedName>
        <fullName evidence="2">Mannose-6-phosphate isomerase, cupin superfamily</fullName>
    </submittedName>
</protein>
<dbReference type="PANTHER" id="PTHR46390">
    <property type="entry name" value="MANNOSE-1-PHOSPHATE GUANYLYLTRANSFERASE"/>
    <property type="match status" value="1"/>
</dbReference>
<dbReference type="EMBL" id="DF968181">
    <property type="protein sequence ID" value="GAP41708.1"/>
    <property type="molecule type" value="Genomic_DNA"/>
</dbReference>
<dbReference type="Gene3D" id="2.60.120.10">
    <property type="entry name" value="Jelly Rolls"/>
    <property type="match status" value="1"/>
</dbReference>
<keyword evidence="2" id="KW-0413">Isomerase</keyword>
<reference evidence="2" key="1">
    <citation type="journal article" date="2015" name="Genome Announc.">
        <title>Draft Genome Sequence of Anaerolineae Strain TC1, a Novel Isolate from a Methanogenic Wastewater Treatment System.</title>
        <authorList>
            <person name="Matsuura N."/>
            <person name="Tourlousse D.M."/>
            <person name="Sun L."/>
            <person name="Toyonaga M."/>
            <person name="Kuroda K."/>
            <person name="Ohashi A."/>
            <person name="Cruz R."/>
            <person name="Yamaguchi T."/>
            <person name="Sekiguchi Y."/>
        </authorList>
    </citation>
    <scope>NUCLEOTIDE SEQUENCE [LARGE SCALE GENOMIC DNA]</scope>
    <source>
        <strain evidence="2">TC1</strain>
    </source>
</reference>
<dbReference type="AlphaFoldDB" id="A0A0S7BN27"/>
<keyword evidence="3" id="KW-1185">Reference proteome</keyword>
<dbReference type="SUPFAM" id="SSF51182">
    <property type="entry name" value="RmlC-like cupins"/>
    <property type="match status" value="1"/>
</dbReference>
<dbReference type="RefSeq" id="WP_062283473.1">
    <property type="nucleotide sequence ID" value="NZ_DF968181.1"/>
</dbReference>
<dbReference type="Pfam" id="PF01050">
    <property type="entry name" value="MannoseP_isomer"/>
    <property type="match status" value="1"/>
</dbReference>
<dbReference type="Proteomes" id="UP000053370">
    <property type="component" value="Unassembled WGS sequence"/>
</dbReference>
<accession>A0A0S7BN27</accession>
<dbReference type="GO" id="GO:0016853">
    <property type="term" value="F:isomerase activity"/>
    <property type="evidence" value="ECO:0007669"/>
    <property type="project" value="UniProtKB-KW"/>
</dbReference>
<feature type="domain" description="Mannose-6-phosphate isomerase type II C-terminal" evidence="1">
    <location>
        <begin position="7"/>
        <end position="108"/>
    </location>
</feature>
<evidence type="ECO:0000313" key="2">
    <source>
        <dbReference type="EMBL" id="GAP41708.1"/>
    </source>
</evidence>
<gene>
    <name evidence="2" type="ORF">ATC1_131704</name>
</gene>
<dbReference type="PANTHER" id="PTHR46390:SF1">
    <property type="entry name" value="MANNOSE-1-PHOSPHATE GUANYLYLTRANSFERASE"/>
    <property type="match status" value="1"/>
</dbReference>
<dbReference type="InterPro" id="IPR051161">
    <property type="entry name" value="Mannose-6P_isomerase_type2"/>
</dbReference>
<dbReference type="STRING" id="1678840.ATC1_131704"/>
<dbReference type="InterPro" id="IPR001538">
    <property type="entry name" value="Man6P_isomerase-2_C"/>
</dbReference>
<evidence type="ECO:0000313" key="3">
    <source>
        <dbReference type="Proteomes" id="UP000053370"/>
    </source>
</evidence>
<dbReference type="GO" id="GO:0004475">
    <property type="term" value="F:mannose-1-phosphate guanylyltransferase (GTP) activity"/>
    <property type="evidence" value="ECO:0007669"/>
    <property type="project" value="TreeGrafter"/>
</dbReference>
<dbReference type="InterPro" id="IPR011051">
    <property type="entry name" value="RmlC_Cupin_sf"/>
</dbReference>
<dbReference type="OrthoDB" id="9806359at2"/>
<proteinExistence type="predicted"/>
<dbReference type="InterPro" id="IPR014710">
    <property type="entry name" value="RmlC-like_jellyroll"/>
</dbReference>
<sequence length="113" mass="13420">MIDFDNRPWGRWEEYLFEPGYRVKRIMVFPHKRLSLQYHRMRSEVWVIVEGAGKMTLGEKTFPIKAGDVIQIEKEQPHRVENDSDTMLVLIETQIGICPEDDIVRIEDDFGRK</sequence>
<dbReference type="CDD" id="cd02213">
    <property type="entry name" value="cupin_PMI_typeII_C"/>
    <property type="match status" value="1"/>
</dbReference>
<dbReference type="GO" id="GO:0005976">
    <property type="term" value="P:polysaccharide metabolic process"/>
    <property type="evidence" value="ECO:0007669"/>
    <property type="project" value="InterPro"/>
</dbReference>
<dbReference type="GO" id="GO:0009298">
    <property type="term" value="P:GDP-mannose biosynthetic process"/>
    <property type="evidence" value="ECO:0007669"/>
    <property type="project" value="TreeGrafter"/>
</dbReference>
<name>A0A0S7BN27_9CHLR</name>
<evidence type="ECO:0000259" key="1">
    <source>
        <dbReference type="Pfam" id="PF01050"/>
    </source>
</evidence>